<dbReference type="OrthoDB" id="3826968at2"/>
<gene>
    <name evidence="1" type="ORF">SAMN05216290_0213</name>
</gene>
<dbReference type="InterPro" id="IPR029063">
    <property type="entry name" value="SAM-dependent_MTases_sf"/>
</dbReference>
<protein>
    <submittedName>
        <fullName evidence="1">Macrocin-O-methyltransferase (TylF)</fullName>
    </submittedName>
</protein>
<dbReference type="AlphaFoldDB" id="A0A1I0M9Q2"/>
<evidence type="ECO:0000313" key="2">
    <source>
        <dbReference type="Proteomes" id="UP000199437"/>
    </source>
</evidence>
<keyword evidence="1" id="KW-0489">Methyltransferase</keyword>
<dbReference type="PANTHER" id="PTHR40036:SF1">
    <property type="entry name" value="MACROCIN O-METHYLTRANSFERASE"/>
    <property type="match status" value="1"/>
</dbReference>
<dbReference type="GO" id="GO:0008168">
    <property type="term" value="F:methyltransferase activity"/>
    <property type="evidence" value="ECO:0007669"/>
    <property type="project" value="UniProtKB-KW"/>
</dbReference>
<dbReference type="Gene3D" id="3.40.50.150">
    <property type="entry name" value="Vaccinia Virus protein VP39"/>
    <property type="match status" value="1"/>
</dbReference>
<proteinExistence type="predicted"/>
<dbReference type="Proteomes" id="UP000199437">
    <property type="component" value="Unassembled WGS sequence"/>
</dbReference>
<dbReference type="Pfam" id="PF05711">
    <property type="entry name" value="TylF"/>
    <property type="match status" value="1"/>
</dbReference>
<reference evidence="2" key="1">
    <citation type="submission" date="2016-10" db="EMBL/GenBank/DDBJ databases">
        <authorList>
            <person name="Varghese N."/>
            <person name="Submissions S."/>
        </authorList>
    </citation>
    <scope>NUCLEOTIDE SEQUENCE [LARGE SCALE GENOMIC DNA]</scope>
    <source>
        <strain evidence="2">CGMCC 1.12402</strain>
    </source>
</reference>
<keyword evidence="2" id="KW-1185">Reference proteome</keyword>
<dbReference type="PANTHER" id="PTHR40036">
    <property type="entry name" value="MACROCIN O-METHYLTRANSFERASE"/>
    <property type="match status" value="1"/>
</dbReference>
<dbReference type="STRING" id="1267423.SAMN05216290_0213"/>
<name>A0A1I0M9Q2_9BACT</name>
<dbReference type="GO" id="GO:0032259">
    <property type="term" value="P:methylation"/>
    <property type="evidence" value="ECO:0007669"/>
    <property type="project" value="UniProtKB-KW"/>
</dbReference>
<organism evidence="1 2">
    <name type="scientific">Roseivirga pacifica</name>
    <dbReference type="NCBI Taxonomy" id="1267423"/>
    <lineage>
        <taxon>Bacteria</taxon>
        <taxon>Pseudomonadati</taxon>
        <taxon>Bacteroidota</taxon>
        <taxon>Cytophagia</taxon>
        <taxon>Cytophagales</taxon>
        <taxon>Roseivirgaceae</taxon>
        <taxon>Roseivirga</taxon>
    </lineage>
</organism>
<dbReference type="InterPro" id="IPR008884">
    <property type="entry name" value="TylF_MeTrfase"/>
</dbReference>
<dbReference type="EMBL" id="FOIR01000001">
    <property type="protein sequence ID" value="SEV85197.1"/>
    <property type="molecule type" value="Genomic_DNA"/>
</dbReference>
<keyword evidence="1" id="KW-0808">Transferase</keyword>
<accession>A0A1I0M9Q2</accession>
<evidence type="ECO:0000313" key="1">
    <source>
        <dbReference type="EMBL" id="SEV85197.1"/>
    </source>
</evidence>
<dbReference type="SUPFAM" id="SSF53335">
    <property type="entry name" value="S-adenosyl-L-methionine-dependent methyltransferases"/>
    <property type="match status" value="1"/>
</dbReference>
<sequence>MLPSINKNANIFFKLLSRLLNKLFGKYLYVAIMTDFTYAKDNLLTKNSASFLEDPQFRRAYLAGKQTDKDRFLKGVDLEWRVHVLCWSAKYATNLNGDFVELGVRTGFFSKSIMEFVNFEELDKRFLLIDSFRGVIPELLNSDELRRESNNTDSVKVWESVYSQLEKEYQHTPKVEVIKGIVPEVLFGVKFDKIAFISLDLNSALPEKHALEFLWEYIVPGGIIVLDDYGYPGYEAQQAVHNAFAKSKGTHVLCLPTCQGIIVKPNLDCK</sequence>